<dbReference type="AlphaFoldDB" id="A0A7C8M3L9"/>
<keyword evidence="3" id="KW-1185">Reference proteome</keyword>
<evidence type="ECO:0000313" key="3">
    <source>
        <dbReference type="Proteomes" id="UP000481861"/>
    </source>
</evidence>
<protein>
    <submittedName>
        <fullName evidence="2">Uncharacterized protein</fullName>
    </submittedName>
</protein>
<evidence type="ECO:0000313" key="2">
    <source>
        <dbReference type="EMBL" id="KAF2866621.1"/>
    </source>
</evidence>
<accession>A0A7C8M3L9</accession>
<evidence type="ECO:0000256" key="1">
    <source>
        <dbReference type="SAM" id="MobiDB-lite"/>
    </source>
</evidence>
<name>A0A7C8M3L9_9PLEO</name>
<dbReference type="Proteomes" id="UP000481861">
    <property type="component" value="Unassembled WGS sequence"/>
</dbReference>
<feature type="region of interest" description="Disordered" evidence="1">
    <location>
        <begin position="48"/>
        <end position="76"/>
    </location>
</feature>
<reference evidence="2 3" key="1">
    <citation type="submission" date="2020-01" db="EMBL/GenBank/DDBJ databases">
        <authorList>
            <consortium name="DOE Joint Genome Institute"/>
            <person name="Haridas S."/>
            <person name="Albert R."/>
            <person name="Binder M."/>
            <person name="Bloem J."/>
            <person name="Labutti K."/>
            <person name="Salamov A."/>
            <person name="Andreopoulos B."/>
            <person name="Baker S.E."/>
            <person name="Barry K."/>
            <person name="Bills G."/>
            <person name="Bluhm B.H."/>
            <person name="Cannon C."/>
            <person name="Castanera R."/>
            <person name="Culley D.E."/>
            <person name="Daum C."/>
            <person name="Ezra D."/>
            <person name="Gonzalez J.B."/>
            <person name="Henrissat B."/>
            <person name="Kuo A."/>
            <person name="Liang C."/>
            <person name="Lipzen A."/>
            <person name="Lutzoni F."/>
            <person name="Magnuson J."/>
            <person name="Mondo S."/>
            <person name="Nolan M."/>
            <person name="Ohm R."/>
            <person name="Pangilinan J."/>
            <person name="Park H.-J.H."/>
            <person name="Ramirez L."/>
            <person name="Alfaro M."/>
            <person name="Sun H."/>
            <person name="Tritt A."/>
            <person name="Yoshinaga Y."/>
            <person name="Zwiers L.-H.L."/>
            <person name="Turgeon B.G."/>
            <person name="Goodwin S.B."/>
            <person name="Spatafora J.W."/>
            <person name="Crous P.W."/>
            <person name="Grigoriev I.V."/>
        </authorList>
    </citation>
    <scope>NUCLEOTIDE SEQUENCE [LARGE SCALE GENOMIC DNA]</scope>
    <source>
        <strain evidence="2 3">CBS 611.86</strain>
    </source>
</reference>
<proteinExistence type="predicted"/>
<organism evidence="2 3">
    <name type="scientific">Massariosphaeria phaeospora</name>
    <dbReference type="NCBI Taxonomy" id="100035"/>
    <lineage>
        <taxon>Eukaryota</taxon>
        <taxon>Fungi</taxon>
        <taxon>Dikarya</taxon>
        <taxon>Ascomycota</taxon>
        <taxon>Pezizomycotina</taxon>
        <taxon>Dothideomycetes</taxon>
        <taxon>Pleosporomycetidae</taxon>
        <taxon>Pleosporales</taxon>
        <taxon>Pleosporales incertae sedis</taxon>
        <taxon>Massariosphaeria</taxon>
    </lineage>
</organism>
<feature type="compositionally biased region" description="Polar residues" evidence="1">
    <location>
        <begin position="63"/>
        <end position="74"/>
    </location>
</feature>
<gene>
    <name evidence="2" type="ORF">BDV95DRAFT_204883</name>
</gene>
<comment type="caution">
    <text evidence="2">The sequence shown here is derived from an EMBL/GenBank/DDBJ whole genome shotgun (WGS) entry which is preliminary data.</text>
</comment>
<dbReference type="EMBL" id="JAADJZ010000027">
    <property type="protein sequence ID" value="KAF2866621.1"/>
    <property type="molecule type" value="Genomic_DNA"/>
</dbReference>
<sequence length="191" mass="20574">MQMQRAGWHKGPVATSPVLVVPEHRAVADGGSGQRCVRARCSNVQMQEPANAAAARSDGQPETLPTTTGASGNRSDLCVGGRGTQWRIRLPLPQRCAQHMLLRRDAELCFPDLQCSADTIHRHTALMATLTMSCAASRCGSGQSAGAARFQPFFWAKSQNLAVFSRLAWPALQRITTIQASPLQAPGKQAR</sequence>